<gene>
    <name evidence="2" type="ORF">HDF09_002084</name>
</gene>
<accession>A0A7W8IJB0</accession>
<keyword evidence="3" id="KW-1185">Reference proteome</keyword>
<dbReference type="Proteomes" id="UP000568106">
    <property type="component" value="Unassembled WGS sequence"/>
</dbReference>
<evidence type="ECO:0000313" key="2">
    <source>
        <dbReference type="EMBL" id="MBB5317415.1"/>
    </source>
</evidence>
<organism evidence="2 3">
    <name type="scientific">Tunturiibacter empetritectus</name>
    <dbReference type="NCBI Taxonomy" id="3069691"/>
    <lineage>
        <taxon>Bacteria</taxon>
        <taxon>Pseudomonadati</taxon>
        <taxon>Acidobacteriota</taxon>
        <taxon>Terriglobia</taxon>
        <taxon>Terriglobales</taxon>
        <taxon>Acidobacteriaceae</taxon>
        <taxon>Tunturiibacter</taxon>
    </lineage>
</organism>
<evidence type="ECO:0000313" key="3">
    <source>
        <dbReference type="Proteomes" id="UP000568106"/>
    </source>
</evidence>
<name>A0A7W8IJB0_9BACT</name>
<feature type="chain" id="PRO_5030576044" evidence="1">
    <location>
        <begin position="29"/>
        <end position="59"/>
    </location>
</feature>
<sequence length="59" mass="5989">MKHIVRVFVVVLALTGAAATTQTSSASAKSNAVTASRVSMLPVPMCAPNDPNACGMGTR</sequence>
<keyword evidence="1" id="KW-0732">Signal</keyword>
<dbReference type="AlphaFoldDB" id="A0A7W8IJB0"/>
<proteinExistence type="predicted"/>
<feature type="signal peptide" evidence="1">
    <location>
        <begin position="1"/>
        <end position="28"/>
    </location>
</feature>
<reference evidence="2" key="1">
    <citation type="submission" date="2020-08" db="EMBL/GenBank/DDBJ databases">
        <title>Genomic Encyclopedia of Type Strains, Phase IV (KMG-V): Genome sequencing to study the core and pangenomes of soil and plant-associated prokaryotes.</title>
        <authorList>
            <person name="Whitman W."/>
        </authorList>
    </citation>
    <scope>NUCLEOTIDE SEQUENCE [LARGE SCALE GENOMIC DNA]</scope>
    <source>
        <strain evidence="2">M8UP27</strain>
    </source>
</reference>
<dbReference type="EMBL" id="JACHDY010000002">
    <property type="protein sequence ID" value="MBB5317415.1"/>
    <property type="molecule type" value="Genomic_DNA"/>
</dbReference>
<protein>
    <submittedName>
        <fullName evidence="2">Uncharacterized protein</fullName>
    </submittedName>
</protein>
<comment type="caution">
    <text evidence="2">The sequence shown here is derived from an EMBL/GenBank/DDBJ whole genome shotgun (WGS) entry which is preliminary data.</text>
</comment>
<evidence type="ECO:0000256" key="1">
    <source>
        <dbReference type="SAM" id="SignalP"/>
    </source>
</evidence>